<protein>
    <submittedName>
        <fullName evidence="1">Ycg4K</fullName>
    </submittedName>
</protein>
<gene>
    <name evidence="1" type="ORF">BSAE_1338</name>
</gene>
<dbReference type="Proteomes" id="UP000029040">
    <property type="component" value="Unassembled WGS sequence"/>
</dbReference>
<name>A0A087CQD5_9BIFI</name>
<evidence type="ECO:0000313" key="2">
    <source>
        <dbReference type="Proteomes" id="UP000029040"/>
    </source>
</evidence>
<comment type="caution">
    <text evidence="1">The sequence shown here is derived from an EMBL/GenBank/DDBJ whole genome shotgun (WGS) entry which is preliminary data.</text>
</comment>
<organism evidence="1 2">
    <name type="scientific">Bifidobacterium pullorum subsp. saeculare DSM 6531 = LMG 14934</name>
    <dbReference type="NCBI Taxonomy" id="1437611"/>
    <lineage>
        <taxon>Bacteria</taxon>
        <taxon>Bacillati</taxon>
        <taxon>Actinomycetota</taxon>
        <taxon>Actinomycetes</taxon>
        <taxon>Bifidobacteriales</taxon>
        <taxon>Bifidobacteriaceae</taxon>
        <taxon>Bifidobacterium</taxon>
    </lineage>
</organism>
<reference evidence="1 2" key="1">
    <citation type="submission" date="2014-03" db="EMBL/GenBank/DDBJ databases">
        <title>Genomics of Bifidobacteria.</title>
        <authorList>
            <person name="Ventura M."/>
            <person name="Milani C."/>
            <person name="Lugli G.A."/>
        </authorList>
    </citation>
    <scope>NUCLEOTIDE SEQUENCE [LARGE SCALE GENOMIC DNA]</scope>
    <source>
        <strain evidence="1 2">LMG 14934</strain>
    </source>
</reference>
<proteinExistence type="predicted"/>
<dbReference type="EMBL" id="JGZM01000008">
    <property type="protein sequence ID" value="KFI85485.1"/>
    <property type="molecule type" value="Genomic_DNA"/>
</dbReference>
<dbReference type="RefSeq" id="WP_152595027.1">
    <property type="nucleotide sequence ID" value="NZ_JDTM01000003.1"/>
</dbReference>
<evidence type="ECO:0000313" key="1">
    <source>
        <dbReference type="EMBL" id="KFI85485.1"/>
    </source>
</evidence>
<dbReference type="AlphaFoldDB" id="A0A087CQD5"/>
<accession>A0A087CQD5</accession>
<sequence length="289" mass="34121">MDMQIPNRCMESRFLSDARFRVYVDFAREYGDLQDDRLVRDLALRLYRWNISAASVAFGYISFVEVCVRNAMDQCLKTWISQQLYHAPTDWLEIGVTDPVIRIRALINSEDRDYVSEAYKAAQRKQREWRSDQHHPRHGQTVNRDDVFSQFTLGTWDGMLRRSGKDPELAHVLMRAFANVNDAWESEKRRMPNTRLPGNENEPVEDRLRREIVDRLTGIRLVRNRIAHDENLLRVRFPKLRHDMFFILNALDAACPNWAFPDHAVPLKTLNPLQVVKDFRISYAFIEKE</sequence>